<dbReference type="PANTHER" id="PTHR35866">
    <property type="entry name" value="PUTATIVE-RELATED"/>
    <property type="match status" value="1"/>
</dbReference>
<dbReference type="Pfam" id="PF03692">
    <property type="entry name" value="CxxCxxCC"/>
    <property type="match status" value="1"/>
</dbReference>
<reference evidence="1" key="1">
    <citation type="journal article" date="2020" name="mSystems">
        <title>Genome- and Community-Level Interaction Insights into Carbon Utilization and Element Cycling Functions of Hydrothermarchaeota in Hydrothermal Sediment.</title>
        <authorList>
            <person name="Zhou Z."/>
            <person name="Liu Y."/>
            <person name="Xu W."/>
            <person name="Pan J."/>
            <person name="Luo Z.H."/>
            <person name="Li M."/>
        </authorList>
    </citation>
    <scope>NUCLEOTIDE SEQUENCE [LARGE SCALE GENOMIC DNA]</scope>
    <source>
        <strain evidence="1">SpSt-788</strain>
    </source>
</reference>
<dbReference type="PANTHER" id="PTHR35866:SF1">
    <property type="entry name" value="YKGJ FAMILY CYSTEINE CLUSTER PROTEIN"/>
    <property type="match status" value="1"/>
</dbReference>
<evidence type="ECO:0000313" key="1">
    <source>
        <dbReference type="EMBL" id="HGG99063.1"/>
    </source>
</evidence>
<dbReference type="AlphaFoldDB" id="A0A7C4EJS2"/>
<accession>A0A7C4EJS2</accession>
<organism evidence="1">
    <name type="scientific">Thermodesulfovibrio aggregans</name>
    <dbReference type="NCBI Taxonomy" id="86166"/>
    <lineage>
        <taxon>Bacteria</taxon>
        <taxon>Pseudomonadati</taxon>
        <taxon>Nitrospirota</taxon>
        <taxon>Thermodesulfovibrionia</taxon>
        <taxon>Thermodesulfovibrionales</taxon>
        <taxon>Thermodesulfovibrionaceae</taxon>
        <taxon>Thermodesulfovibrio</taxon>
    </lineage>
</organism>
<gene>
    <name evidence="1" type="ORF">ENV75_01220</name>
</gene>
<comment type="caution">
    <text evidence="1">The sequence shown here is derived from an EMBL/GenBank/DDBJ whole genome shotgun (WGS) entry which is preliminary data.</text>
</comment>
<dbReference type="EMBL" id="DTHO01000011">
    <property type="protein sequence ID" value="HGG99063.1"/>
    <property type="molecule type" value="Genomic_DNA"/>
</dbReference>
<sequence length="256" mass="30626">MLNINAIAPEELTLESKFKFRCYPGISCYKSCCKNIDIMLTPYDIMRLKNRFGISSGEFLMKYTYVFVEPKSGYPFVFLNKNDDEEKTCPFLYEAGCSVYEDRPATCRYYPIGQASLKKLDLTEGITEEHYFFVREPHCKGFEEDKEWTVAEWRKDQGVDLYDDMNRGWKELFFRKNLPGQTLDDKKQRAFYMACYDIDAFRRFIFESRFLEVFDIPEEKTEKMKNDETELMNFAFDYMKFLLMMKETLRLKKQSV</sequence>
<proteinExistence type="predicted"/>
<dbReference type="InterPro" id="IPR005358">
    <property type="entry name" value="Puta_zinc/iron-chelating_dom"/>
</dbReference>
<name>A0A7C4EJS2_9BACT</name>
<protein>
    <submittedName>
        <fullName evidence="1">YkgJ family cysteine cluster protein</fullName>
    </submittedName>
</protein>